<dbReference type="HOGENOM" id="CLU_1005659_0_0_1"/>
<name>B4JN39_DROGR</name>
<dbReference type="GO" id="GO:0003682">
    <property type="term" value="F:chromatin binding"/>
    <property type="evidence" value="ECO:0007669"/>
    <property type="project" value="TreeGrafter"/>
</dbReference>
<dbReference type="InterPro" id="IPR050548">
    <property type="entry name" value="PcG_chromatin_remod_factors"/>
</dbReference>
<keyword evidence="3" id="KW-1185">Reference proteome</keyword>
<dbReference type="GO" id="GO:0042393">
    <property type="term" value="F:histone binding"/>
    <property type="evidence" value="ECO:0007669"/>
    <property type="project" value="TreeGrafter"/>
</dbReference>
<dbReference type="AlphaFoldDB" id="B4JN39"/>
<accession>B4JN39</accession>
<evidence type="ECO:0000313" key="2">
    <source>
        <dbReference type="EMBL" id="EDV92132.1"/>
    </source>
</evidence>
<dbReference type="SUPFAM" id="SSF47769">
    <property type="entry name" value="SAM/Pointed domain"/>
    <property type="match status" value="1"/>
</dbReference>
<sequence length="277" mass="30653">MDMENPDIVKNAPNNKEKSILQPLHQQPPGKGAIEKKARNMAADSKALANSVSVKEMDDCVADASTTCWHFACLPQIFEKRYSSRRVAARNWMCQSCSNASRAGRKKRPIADQTAAKANQMMTKSGDIDCTPATKIVEPFAASDQNKQLADVHVTDVVDSTEDKENVPIQQLMLEPNTFAMPVSKQAPLKTWSVEQVSNLIDQISPGHGSLFKDHNINGTALMSLTIDKILDEWDLKLGAALTLYEKICEKIFELQTTAKSSDDDDGDDKELFILEL</sequence>
<organism evidence="3">
    <name type="scientific">Drosophila grimshawi</name>
    <name type="common">Hawaiian fruit fly</name>
    <name type="synonym">Idiomyia grimshawi</name>
    <dbReference type="NCBI Taxonomy" id="7222"/>
    <lineage>
        <taxon>Eukaryota</taxon>
        <taxon>Metazoa</taxon>
        <taxon>Ecdysozoa</taxon>
        <taxon>Arthropoda</taxon>
        <taxon>Hexapoda</taxon>
        <taxon>Insecta</taxon>
        <taxon>Pterygota</taxon>
        <taxon>Neoptera</taxon>
        <taxon>Endopterygota</taxon>
        <taxon>Diptera</taxon>
        <taxon>Brachycera</taxon>
        <taxon>Muscomorpha</taxon>
        <taxon>Ephydroidea</taxon>
        <taxon>Drosophilidae</taxon>
        <taxon>Drosophila</taxon>
        <taxon>Hawaiian Drosophila</taxon>
    </lineage>
</organism>
<feature type="region of interest" description="Disordered" evidence="1">
    <location>
        <begin position="1"/>
        <end position="39"/>
    </location>
</feature>
<dbReference type="EMBL" id="CH916371">
    <property type="protein sequence ID" value="EDV92132.1"/>
    <property type="molecule type" value="Genomic_DNA"/>
</dbReference>
<dbReference type="InterPro" id="IPR013761">
    <property type="entry name" value="SAM/pointed_sf"/>
</dbReference>
<dbReference type="OrthoDB" id="10004495at2759"/>
<evidence type="ECO:0000313" key="3">
    <source>
        <dbReference type="Proteomes" id="UP000001070"/>
    </source>
</evidence>
<dbReference type="GO" id="GO:0005634">
    <property type="term" value="C:nucleus"/>
    <property type="evidence" value="ECO:0007669"/>
    <property type="project" value="TreeGrafter"/>
</dbReference>
<dbReference type="GO" id="GO:0045892">
    <property type="term" value="P:negative regulation of DNA-templated transcription"/>
    <property type="evidence" value="ECO:0007669"/>
    <property type="project" value="TreeGrafter"/>
</dbReference>
<dbReference type="Gene3D" id="1.10.150.50">
    <property type="entry name" value="Transcription Factor, Ets-1"/>
    <property type="match status" value="1"/>
</dbReference>
<dbReference type="Proteomes" id="UP000001070">
    <property type="component" value="Unassembled WGS sequence"/>
</dbReference>
<gene>
    <name evidence="2" type="primary">Dgri\GH24211</name>
    <name evidence="2" type="ORF">Dgri_GH24211</name>
</gene>
<dbReference type="PANTHER" id="PTHR12247:SF131">
    <property type="entry name" value="LD05287P"/>
    <property type="match status" value="1"/>
</dbReference>
<dbReference type="PANTHER" id="PTHR12247">
    <property type="entry name" value="POLYCOMB GROUP PROTEIN"/>
    <property type="match status" value="1"/>
</dbReference>
<reference evidence="2 3" key="1">
    <citation type="journal article" date="2007" name="Nature">
        <title>Evolution of genes and genomes on the Drosophila phylogeny.</title>
        <authorList>
            <consortium name="Drosophila 12 Genomes Consortium"/>
            <person name="Clark A.G."/>
            <person name="Eisen M.B."/>
            <person name="Smith D.R."/>
            <person name="Bergman C.M."/>
            <person name="Oliver B."/>
            <person name="Markow T.A."/>
            <person name="Kaufman T.C."/>
            <person name="Kellis M."/>
            <person name="Gelbart W."/>
            <person name="Iyer V.N."/>
            <person name="Pollard D.A."/>
            <person name="Sackton T.B."/>
            <person name="Larracuente A.M."/>
            <person name="Singh N.D."/>
            <person name="Abad J.P."/>
            <person name="Abt D.N."/>
            <person name="Adryan B."/>
            <person name="Aguade M."/>
            <person name="Akashi H."/>
            <person name="Anderson W.W."/>
            <person name="Aquadro C.F."/>
            <person name="Ardell D.H."/>
            <person name="Arguello R."/>
            <person name="Artieri C.G."/>
            <person name="Barbash D.A."/>
            <person name="Barker D."/>
            <person name="Barsanti P."/>
            <person name="Batterham P."/>
            <person name="Batzoglou S."/>
            <person name="Begun D."/>
            <person name="Bhutkar A."/>
            <person name="Blanco E."/>
            <person name="Bosak S.A."/>
            <person name="Bradley R.K."/>
            <person name="Brand A.D."/>
            <person name="Brent M.R."/>
            <person name="Brooks A.N."/>
            <person name="Brown R.H."/>
            <person name="Butlin R.K."/>
            <person name="Caggese C."/>
            <person name="Calvi B.R."/>
            <person name="Bernardo de Carvalho A."/>
            <person name="Caspi A."/>
            <person name="Castrezana S."/>
            <person name="Celniker S.E."/>
            <person name="Chang J.L."/>
            <person name="Chapple C."/>
            <person name="Chatterji S."/>
            <person name="Chinwalla A."/>
            <person name="Civetta A."/>
            <person name="Clifton S.W."/>
            <person name="Comeron J.M."/>
            <person name="Costello J.C."/>
            <person name="Coyne J.A."/>
            <person name="Daub J."/>
            <person name="David R.G."/>
            <person name="Delcher A.L."/>
            <person name="Delehaunty K."/>
            <person name="Do C.B."/>
            <person name="Ebling H."/>
            <person name="Edwards K."/>
            <person name="Eickbush T."/>
            <person name="Evans J.D."/>
            <person name="Filipski A."/>
            <person name="Findeiss S."/>
            <person name="Freyhult E."/>
            <person name="Fulton L."/>
            <person name="Fulton R."/>
            <person name="Garcia A.C."/>
            <person name="Gardiner A."/>
            <person name="Garfield D.A."/>
            <person name="Garvin B.E."/>
            <person name="Gibson G."/>
            <person name="Gilbert D."/>
            <person name="Gnerre S."/>
            <person name="Godfrey J."/>
            <person name="Good R."/>
            <person name="Gotea V."/>
            <person name="Gravely B."/>
            <person name="Greenberg A.J."/>
            <person name="Griffiths-Jones S."/>
            <person name="Gross S."/>
            <person name="Guigo R."/>
            <person name="Gustafson E.A."/>
            <person name="Haerty W."/>
            <person name="Hahn M.W."/>
            <person name="Halligan D.L."/>
            <person name="Halpern A.L."/>
            <person name="Halter G.M."/>
            <person name="Han M.V."/>
            <person name="Heger A."/>
            <person name="Hillier L."/>
            <person name="Hinrichs A.S."/>
            <person name="Holmes I."/>
            <person name="Hoskins R.A."/>
            <person name="Hubisz M.J."/>
            <person name="Hultmark D."/>
            <person name="Huntley M.A."/>
            <person name="Jaffe D.B."/>
            <person name="Jagadeeshan S."/>
            <person name="Jeck W.R."/>
            <person name="Johnson J."/>
            <person name="Jones C.D."/>
            <person name="Jordan W.C."/>
            <person name="Karpen G.H."/>
            <person name="Kataoka E."/>
            <person name="Keightley P.D."/>
            <person name="Kheradpour P."/>
            <person name="Kirkness E.F."/>
            <person name="Koerich L.B."/>
            <person name="Kristiansen K."/>
            <person name="Kudrna D."/>
            <person name="Kulathinal R.J."/>
            <person name="Kumar S."/>
            <person name="Kwok R."/>
            <person name="Lander E."/>
            <person name="Langley C.H."/>
            <person name="Lapoint R."/>
            <person name="Lazzaro B.P."/>
            <person name="Lee S.J."/>
            <person name="Levesque L."/>
            <person name="Li R."/>
            <person name="Lin C.F."/>
            <person name="Lin M.F."/>
            <person name="Lindblad-Toh K."/>
            <person name="Llopart A."/>
            <person name="Long M."/>
            <person name="Low L."/>
            <person name="Lozovsky E."/>
            <person name="Lu J."/>
            <person name="Luo M."/>
            <person name="Machado C.A."/>
            <person name="Makalowski W."/>
            <person name="Marzo M."/>
            <person name="Matsuda M."/>
            <person name="Matzkin L."/>
            <person name="McAllister B."/>
            <person name="McBride C.S."/>
            <person name="McKernan B."/>
            <person name="McKernan K."/>
            <person name="Mendez-Lago M."/>
            <person name="Minx P."/>
            <person name="Mollenhauer M.U."/>
            <person name="Montooth K."/>
            <person name="Mount S.M."/>
            <person name="Mu X."/>
            <person name="Myers E."/>
            <person name="Negre B."/>
            <person name="Newfeld S."/>
            <person name="Nielsen R."/>
            <person name="Noor M.A."/>
            <person name="O'Grady P."/>
            <person name="Pachter L."/>
            <person name="Papaceit M."/>
            <person name="Parisi M.J."/>
            <person name="Parisi M."/>
            <person name="Parts L."/>
            <person name="Pedersen J.S."/>
            <person name="Pesole G."/>
            <person name="Phillippy A.M."/>
            <person name="Ponting C.P."/>
            <person name="Pop M."/>
            <person name="Porcelli D."/>
            <person name="Powell J.R."/>
            <person name="Prohaska S."/>
            <person name="Pruitt K."/>
            <person name="Puig M."/>
            <person name="Quesneville H."/>
            <person name="Ram K.R."/>
            <person name="Rand D."/>
            <person name="Rasmussen M.D."/>
            <person name="Reed L.K."/>
            <person name="Reenan R."/>
            <person name="Reily A."/>
            <person name="Remington K.A."/>
            <person name="Rieger T.T."/>
            <person name="Ritchie M.G."/>
            <person name="Robin C."/>
            <person name="Rogers Y.H."/>
            <person name="Rohde C."/>
            <person name="Rozas J."/>
            <person name="Rubenfield M.J."/>
            <person name="Ruiz A."/>
            <person name="Russo S."/>
            <person name="Salzberg S.L."/>
            <person name="Sanchez-Gracia A."/>
            <person name="Saranga D.J."/>
            <person name="Sato H."/>
            <person name="Schaeffer S.W."/>
            <person name="Schatz M.C."/>
            <person name="Schlenke T."/>
            <person name="Schwartz R."/>
            <person name="Segarra C."/>
            <person name="Singh R.S."/>
            <person name="Sirot L."/>
            <person name="Sirota M."/>
            <person name="Sisneros N.B."/>
            <person name="Smith C.D."/>
            <person name="Smith T.F."/>
            <person name="Spieth J."/>
            <person name="Stage D.E."/>
            <person name="Stark A."/>
            <person name="Stephan W."/>
            <person name="Strausberg R.L."/>
            <person name="Strempel S."/>
            <person name="Sturgill D."/>
            <person name="Sutton G."/>
            <person name="Sutton G.G."/>
            <person name="Tao W."/>
            <person name="Teichmann S."/>
            <person name="Tobari Y.N."/>
            <person name="Tomimura Y."/>
            <person name="Tsolas J.M."/>
            <person name="Valente V.L."/>
            <person name="Venter E."/>
            <person name="Venter J.C."/>
            <person name="Vicario S."/>
            <person name="Vieira F.G."/>
            <person name="Vilella A.J."/>
            <person name="Villasante A."/>
            <person name="Walenz B."/>
            <person name="Wang J."/>
            <person name="Wasserman M."/>
            <person name="Watts T."/>
            <person name="Wilson D."/>
            <person name="Wilson R.K."/>
            <person name="Wing R.A."/>
            <person name="Wolfner M.F."/>
            <person name="Wong A."/>
            <person name="Wong G.K."/>
            <person name="Wu C.I."/>
            <person name="Wu G."/>
            <person name="Yamamoto D."/>
            <person name="Yang H.P."/>
            <person name="Yang S.P."/>
            <person name="Yorke J.A."/>
            <person name="Yoshida K."/>
            <person name="Zdobnov E."/>
            <person name="Zhang P."/>
            <person name="Zhang Y."/>
            <person name="Zimin A.V."/>
            <person name="Baldwin J."/>
            <person name="Abdouelleil A."/>
            <person name="Abdulkadir J."/>
            <person name="Abebe A."/>
            <person name="Abera B."/>
            <person name="Abreu J."/>
            <person name="Acer S.C."/>
            <person name="Aftuck L."/>
            <person name="Alexander A."/>
            <person name="An P."/>
            <person name="Anderson E."/>
            <person name="Anderson S."/>
            <person name="Arachi H."/>
            <person name="Azer M."/>
            <person name="Bachantsang P."/>
            <person name="Barry A."/>
            <person name="Bayul T."/>
            <person name="Berlin A."/>
            <person name="Bessette D."/>
            <person name="Bloom T."/>
            <person name="Blye J."/>
            <person name="Boguslavskiy L."/>
            <person name="Bonnet C."/>
            <person name="Boukhgalter B."/>
            <person name="Bourzgui I."/>
            <person name="Brown A."/>
            <person name="Cahill P."/>
            <person name="Channer S."/>
            <person name="Cheshatsang Y."/>
            <person name="Chuda L."/>
            <person name="Citroen M."/>
            <person name="Collymore A."/>
            <person name="Cooke P."/>
            <person name="Costello M."/>
            <person name="D'Aco K."/>
            <person name="Daza R."/>
            <person name="De Haan G."/>
            <person name="DeGray S."/>
            <person name="DeMaso C."/>
            <person name="Dhargay N."/>
            <person name="Dooley K."/>
            <person name="Dooley E."/>
            <person name="Doricent M."/>
            <person name="Dorje P."/>
            <person name="Dorjee K."/>
            <person name="Dupes A."/>
            <person name="Elong R."/>
            <person name="Falk J."/>
            <person name="Farina A."/>
            <person name="Faro S."/>
            <person name="Ferguson D."/>
            <person name="Fisher S."/>
            <person name="Foley C.D."/>
            <person name="Franke A."/>
            <person name="Friedrich D."/>
            <person name="Gadbois L."/>
            <person name="Gearin G."/>
            <person name="Gearin C.R."/>
            <person name="Giannoukos G."/>
            <person name="Goode T."/>
            <person name="Graham J."/>
            <person name="Grandbois E."/>
            <person name="Grewal S."/>
            <person name="Gyaltsen K."/>
            <person name="Hafez N."/>
            <person name="Hagos B."/>
            <person name="Hall J."/>
            <person name="Henson C."/>
            <person name="Hollinger A."/>
            <person name="Honan T."/>
            <person name="Huard M.D."/>
            <person name="Hughes L."/>
            <person name="Hurhula B."/>
            <person name="Husby M.E."/>
            <person name="Kamat A."/>
            <person name="Kanga B."/>
            <person name="Kashin S."/>
            <person name="Khazanovich D."/>
            <person name="Kisner P."/>
            <person name="Lance K."/>
            <person name="Lara M."/>
            <person name="Lee W."/>
            <person name="Lennon N."/>
            <person name="Letendre F."/>
            <person name="LeVine R."/>
            <person name="Lipovsky A."/>
            <person name="Liu X."/>
            <person name="Liu J."/>
            <person name="Liu S."/>
            <person name="Lokyitsang T."/>
            <person name="Lokyitsang Y."/>
            <person name="Lubonja R."/>
            <person name="Lui A."/>
            <person name="MacDonald P."/>
            <person name="Magnisalis V."/>
            <person name="Maru K."/>
            <person name="Matthews C."/>
            <person name="McCusker W."/>
            <person name="McDonough S."/>
            <person name="Mehta T."/>
            <person name="Meldrim J."/>
            <person name="Meneus L."/>
            <person name="Mihai O."/>
            <person name="Mihalev A."/>
            <person name="Mihova T."/>
            <person name="Mittelman R."/>
            <person name="Mlenga V."/>
            <person name="Montmayeur A."/>
            <person name="Mulrain L."/>
            <person name="Navidi A."/>
            <person name="Naylor J."/>
            <person name="Negash T."/>
            <person name="Nguyen T."/>
            <person name="Nguyen N."/>
            <person name="Nicol R."/>
            <person name="Norbu C."/>
            <person name="Norbu N."/>
            <person name="Novod N."/>
            <person name="O'Neill B."/>
            <person name="Osman S."/>
            <person name="Markiewicz E."/>
            <person name="Oyono O.L."/>
            <person name="Patti C."/>
            <person name="Phunkhang P."/>
            <person name="Pierre F."/>
            <person name="Priest M."/>
            <person name="Raghuraman S."/>
            <person name="Rege F."/>
            <person name="Reyes R."/>
            <person name="Rise C."/>
            <person name="Rogov P."/>
            <person name="Ross K."/>
            <person name="Ryan E."/>
            <person name="Settipalli S."/>
            <person name="Shea T."/>
            <person name="Sherpa N."/>
            <person name="Shi L."/>
            <person name="Shih D."/>
            <person name="Sparrow T."/>
            <person name="Spaulding J."/>
            <person name="Stalker J."/>
            <person name="Stange-Thomann N."/>
            <person name="Stavropoulos S."/>
            <person name="Stone C."/>
            <person name="Strader C."/>
            <person name="Tesfaye S."/>
            <person name="Thomson T."/>
            <person name="Thoulutsang Y."/>
            <person name="Thoulutsang D."/>
            <person name="Topham K."/>
            <person name="Topping I."/>
            <person name="Tsamla T."/>
            <person name="Vassiliev H."/>
            <person name="Vo A."/>
            <person name="Wangchuk T."/>
            <person name="Wangdi T."/>
            <person name="Weiand M."/>
            <person name="Wilkinson J."/>
            <person name="Wilson A."/>
            <person name="Yadav S."/>
            <person name="Young G."/>
            <person name="Yu Q."/>
            <person name="Zembek L."/>
            <person name="Zhong D."/>
            <person name="Zimmer A."/>
            <person name="Zwirko Z."/>
            <person name="Jaffe D.B."/>
            <person name="Alvarez P."/>
            <person name="Brockman W."/>
            <person name="Butler J."/>
            <person name="Chin C."/>
            <person name="Gnerre S."/>
            <person name="Grabherr M."/>
            <person name="Kleber M."/>
            <person name="Mauceli E."/>
            <person name="MacCallum I."/>
        </authorList>
    </citation>
    <scope>NUCLEOTIDE SEQUENCE [LARGE SCALE GENOMIC DNA]</scope>
    <source>
        <strain evidence="3">Tucson 15287-2541.00</strain>
    </source>
</reference>
<evidence type="ECO:0000256" key="1">
    <source>
        <dbReference type="SAM" id="MobiDB-lite"/>
    </source>
</evidence>
<proteinExistence type="predicted"/>
<dbReference type="InParanoid" id="B4JN39"/>
<protein>
    <submittedName>
        <fullName evidence="2">GH24211</fullName>
    </submittedName>
</protein>